<feature type="compositionally biased region" description="Basic and acidic residues" evidence="11">
    <location>
        <begin position="698"/>
        <end position="715"/>
    </location>
</feature>
<evidence type="ECO:0000256" key="4">
    <source>
        <dbReference type="ARBA" id="ARBA00022454"/>
    </source>
</evidence>
<keyword evidence="9" id="KW-0175">Coiled coil</keyword>
<protein>
    <recommendedName>
        <fullName evidence="3">UV-stimulated scaffold protein A</fullName>
    </recommendedName>
</protein>
<name>A0AA41NF70_SCICA</name>
<evidence type="ECO:0000256" key="10">
    <source>
        <dbReference type="ARBA" id="ARBA00023204"/>
    </source>
</evidence>
<comment type="similarity">
    <text evidence="2">Belongs to the UVSSA family.</text>
</comment>
<feature type="region of interest" description="Disordered" evidence="11">
    <location>
        <begin position="422"/>
        <end position="457"/>
    </location>
</feature>
<evidence type="ECO:0000256" key="8">
    <source>
        <dbReference type="ARBA" id="ARBA00022833"/>
    </source>
</evidence>
<feature type="domain" description="UV-stimulated scaffold protein A C-terminal" evidence="12">
    <location>
        <begin position="604"/>
        <end position="708"/>
    </location>
</feature>
<evidence type="ECO:0000256" key="9">
    <source>
        <dbReference type="ARBA" id="ARBA00023054"/>
    </source>
</evidence>
<evidence type="ECO:0000256" key="6">
    <source>
        <dbReference type="ARBA" id="ARBA00022763"/>
    </source>
</evidence>
<reference evidence="13" key="1">
    <citation type="submission" date="2020-03" db="EMBL/GenBank/DDBJ databases">
        <title>Studies in the Genomics of Life Span.</title>
        <authorList>
            <person name="Glass D."/>
        </authorList>
    </citation>
    <scope>NUCLEOTIDE SEQUENCE</scope>
    <source>
        <strain evidence="13">SUZIE</strain>
        <tissue evidence="13">Muscle</tissue>
    </source>
</reference>
<feature type="compositionally biased region" description="Acidic residues" evidence="11">
    <location>
        <begin position="433"/>
        <end position="444"/>
    </location>
</feature>
<dbReference type="GO" id="GO:0009411">
    <property type="term" value="P:response to UV"/>
    <property type="evidence" value="ECO:0007669"/>
    <property type="project" value="InterPro"/>
</dbReference>
<evidence type="ECO:0000256" key="5">
    <source>
        <dbReference type="ARBA" id="ARBA00022723"/>
    </source>
</evidence>
<dbReference type="Pfam" id="PF20867">
    <property type="entry name" value="UVSSA_N"/>
    <property type="match status" value="1"/>
</dbReference>
<accession>A0AA41NF70</accession>
<feature type="compositionally biased region" description="Basic and acidic residues" evidence="11">
    <location>
        <begin position="422"/>
        <end position="432"/>
    </location>
</feature>
<feature type="region of interest" description="Disordered" evidence="11">
    <location>
        <begin position="694"/>
        <end position="729"/>
    </location>
</feature>
<dbReference type="PANTHER" id="PTHR28670">
    <property type="entry name" value="UV-STIMULATED SCAFFOLD PROTEIN A"/>
    <property type="match status" value="1"/>
</dbReference>
<evidence type="ECO:0000256" key="1">
    <source>
        <dbReference type="ARBA" id="ARBA00004286"/>
    </source>
</evidence>
<evidence type="ECO:0000313" key="13">
    <source>
        <dbReference type="EMBL" id="MBZ3888699.1"/>
    </source>
</evidence>
<keyword evidence="5" id="KW-0479">Metal-binding</keyword>
<feature type="compositionally biased region" description="Basic and acidic residues" evidence="11">
    <location>
        <begin position="763"/>
        <end position="772"/>
    </location>
</feature>
<organism evidence="13 14">
    <name type="scientific">Sciurus carolinensis</name>
    <name type="common">Eastern gray squirrel</name>
    <dbReference type="NCBI Taxonomy" id="30640"/>
    <lineage>
        <taxon>Eukaryota</taxon>
        <taxon>Metazoa</taxon>
        <taxon>Chordata</taxon>
        <taxon>Craniata</taxon>
        <taxon>Vertebrata</taxon>
        <taxon>Euteleostomi</taxon>
        <taxon>Mammalia</taxon>
        <taxon>Eutheria</taxon>
        <taxon>Euarchontoglires</taxon>
        <taxon>Glires</taxon>
        <taxon>Rodentia</taxon>
        <taxon>Sciuromorpha</taxon>
        <taxon>Sciuridae</taxon>
        <taxon>Sciurinae</taxon>
        <taxon>Sciurini</taxon>
        <taxon>Sciurus</taxon>
    </lineage>
</organism>
<keyword evidence="4" id="KW-0158">Chromosome</keyword>
<evidence type="ECO:0000256" key="7">
    <source>
        <dbReference type="ARBA" id="ARBA00022771"/>
    </source>
</evidence>
<keyword evidence="7" id="KW-0863">Zinc-finger</keyword>
<sequence>MGAEIRLACAPRSSEEQLGHAYRLLKTQLTQDHAEVRLSAFQIVDELFTRSHQFRVLLVSDFQEFLELTLGTDHEQPLPPPREAAQRLRQAAMRAVEGWNERFGEAYKKLALGYHFLKHTKKVDFQDVNCRTLVERRREEQKQKHLDKIYSERAKQAEREMEGKLPPDLATGKARQQLPRYVHLGHCLFLGKMSAEIGCCLTEVENCFRLLVPLNFDPCPEASFLDEGSPGSLSSHLAVPHWSGTPDAPDEPCCSKDLPASAHQPGTAGAGEGLPQAAKWDPVEDEEQPCCSKDLPASAHHPGSTGTGKRPPQAATEDTAEDEQSDWEQFVRSHGLGSHKYSLDVELPLDGLKVQENEDNLAVLHAARDALKLIRNKFLPTVCSWVQRLTRAGTHDGHLKRAIDLKTELECTLRKYEELDIEPEGGRRSKTEDGEDEDDEDFVEVPEKEGYEPHIPGHLRAEYGRSAVFCFCGGCPQKPPLPCPRVREHLSRQGSEKGRGSKLVAGAMLRGSTLLLGSLPSAWQPREGLEPKAPLQTVEKDAAAQDLQARMRMRTRRDEEASDPTSAAAQLWRLQDHLPPVLPSSVGAATGPEEAQKLAAERARAPIVPFGVDLCYWGQEQPATGWILKSDSQHRFWRPSEVEEEVESADVSAMLRSRRIAFAGKFEPVQHRCRALRPDGRLCERQDRLKCPFHGRIIPRDDEGRPLDPEDRAREQQQPPQKQAHPDWQDPEFMKDVEAATGADLGSSRYSRKGRGTKKKHPKLTDLRERANTSRARLRKKVFAKAAVQRVVTAMNQMDQKKHEKFANQFNYALN</sequence>
<dbReference type="InterPro" id="IPR018610">
    <property type="entry name" value="UVSSA"/>
</dbReference>
<proteinExistence type="inferred from homology"/>
<comment type="caution">
    <text evidence="13">The sequence shown here is derived from an EMBL/GenBank/DDBJ whole genome shotgun (WGS) entry which is preliminary data.</text>
</comment>
<dbReference type="GO" id="GO:0008270">
    <property type="term" value="F:zinc ion binding"/>
    <property type="evidence" value="ECO:0007669"/>
    <property type="project" value="UniProtKB-KW"/>
</dbReference>
<evidence type="ECO:0000256" key="2">
    <source>
        <dbReference type="ARBA" id="ARBA00009240"/>
    </source>
</evidence>
<keyword evidence="6" id="KW-0227">DNA damage</keyword>
<feature type="compositionally biased region" description="Basic residues" evidence="11">
    <location>
        <begin position="750"/>
        <end position="762"/>
    </location>
</feature>
<keyword evidence="10" id="KW-0234">DNA repair</keyword>
<evidence type="ECO:0000256" key="3">
    <source>
        <dbReference type="ARBA" id="ARBA00022111"/>
    </source>
</evidence>
<dbReference type="GO" id="GO:0000993">
    <property type="term" value="F:RNA polymerase II complex binding"/>
    <property type="evidence" value="ECO:0007669"/>
    <property type="project" value="TreeGrafter"/>
</dbReference>
<dbReference type="InterPro" id="IPR049408">
    <property type="entry name" value="UVSSA_N_a-solenoid_rpt"/>
</dbReference>
<dbReference type="PANTHER" id="PTHR28670:SF1">
    <property type="entry name" value="UV-STIMULATED SCAFFOLD PROTEIN A"/>
    <property type="match status" value="1"/>
</dbReference>
<dbReference type="EMBL" id="JAATJV010424556">
    <property type="protein sequence ID" value="MBZ3888699.1"/>
    <property type="molecule type" value="Genomic_DNA"/>
</dbReference>
<keyword evidence="8" id="KW-0862">Zinc</keyword>
<dbReference type="Pfam" id="PF09740">
    <property type="entry name" value="DUF2043"/>
    <property type="match status" value="1"/>
</dbReference>
<evidence type="ECO:0000259" key="12">
    <source>
        <dbReference type="Pfam" id="PF09740"/>
    </source>
</evidence>
<feature type="region of interest" description="Disordered" evidence="11">
    <location>
        <begin position="227"/>
        <end position="326"/>
    </location>
</feature>
<dbReference type="Proteomes" id="UP001166674">
    <property type="component" value="Unassembled WGS sequence"/>
</dbReference>
<dbReference type="AlphaFoldDB" id="A0AA41NF70"/>
<dbReference type="GO" id="GO:0005694">
    <property type="term" value="C:chromosome"/>
    <property type="evidence" value="ECO:0007669"/>
    <property type="project" value="UniProtKB-SubCell"/>
</dbReference>
<evidence type="ECO:0000256" key="11">
    <source>
        <dbReference type="SAM" id="MobiDB-lite"/>
    </source>
</evidence>
<evidence type="ECO:0000313" key="14">
    <source>
        <dbReference type="Proteomes" id="UP001166674"/>
    </source>
</evidence>
<dbReference type="InterPro" id="IPR049431">
    <property type="entry name" value="UVSSA_C"/>
</dbReference>
<comment type="subcellular location">
    <subcellularLocation>
        <location evidence="1">Chromosome</location>
    </subcellularLocation>
</comment>
<feature type="region of interest" description="Disordered" evidence="11">
    <location>
        <begin position="742"/>
        <end position="773"/>
    </location>
</feature>
<gene>
    <name evidence="13" type="ORF">SUZIE_199265</name>
</gene>
<dbReference type="GO" id="GO:0006283">
    <property type="term" value="P:transcription-coupled nucleotide-excision repair"/>
    <property type="evidence" value="ECO:0007669"/>
    <property type="project" value="TreeGrafter"/>
</dbReference>
<keyword evidence="14" id="KW-1185">Reference proteome</keyword>